<feature type="transmembrane region" description="Helical" evidence="1">
    <location>
        <begin position="37"/>
        <end position="53"/>
    </location>
</feature>
<proteinExistence type="predicted"/>
<name>A0A5P9P5S0_9EURY</name>
<gene>
    <name evidence="2" type="ORF">GCU68_13555</name>
</gene>
<dbReference type="GeneID" id="42302088"/>
<dbReference type="Proteomes" id="UP000326170">
    <property type="component" value="Chromosome"/>
</dbReference>
<evidence type="ECO:0000313" key="2">
    <source>
        <dbReference type="EMBL" id="QFU83494.1"/>
    </source>
</evidence>
<evidence type="ECO:0000313" key="3">
    <source>
        <dbReference type="Proteomes" id="UP000326170"/>
    </source>
</evidence>
<keyword evidence="1" id="KW-1133">Transmembrane helix</keyword>
<protein>
    <submittedName>
        <fullName evidence="2">Uncharacterized protein</fullName>
    </submittedName>
</protein>
<dbReference type="KEGG" id="nas:GCU68_13555"/>
<dbReference type="RefSeq" id="WP_152942441.1">
    <property type="nucleotide sequence ID" value="NZ_CP045488.1"/>
</dbReference>
<reference evidence="2 3" key="1">
    <citation type="journal article" date="2007" name="Int. J. Syst. Evol. Microbiol.">
        <title>Natronorubrum sulfidifaciens sp. nov., an extremely haloalkaliphilic archaeon isolated from Aiding salt lake in Xin-Jiang, China.</title>
        <authorList>
            <person name="Cui H.L."/>
            <person name="Tohty D."/>
            <person name="Liu H.C."/>
            <person name="Liu S.J."/>
            <person name="Oren A."/>
            <person name="Zhou P.J."/>
        </authorList>
    </citation>
    <scope>NUCLEOTIDE SEQUENCE [LARGE SCALE GENOMIC DNA]</scope>
    <source>
        <strain evidence="2 3">7-3</strain>
    </source>
</reference>
<accession>A0A5P9P5S0</accession>
<keyword evidence="1" id="KW-0472">Membrane</keyword>
<dbReference type="AlphaFoldDB" id="A0A5P9P5S0"/>
<evidence type="ECO:0000256" key="1">
    <source>
        <dbReference type="SAM" id="Phobius"/>
    </source>
</evidence>
<keyword evidence="1" id="KW-0812">Transmembrane</keyword>
<dbReference type="OrthoDB" id="380322at2157"/>
<organism evidence="2 3">
    <name type="scientific">Natronorubrum aibiense</name>
    <dbReference type="NCBI Taxonomy" id="348826"/>
    <lineage>
        <taxon>Archaea</taxon>
        <taxon>Methanobacteriati</taxon>
        <taxon>Methanobacteriota</taxon>
        <taxon>Stenosarchaea group</taxon>
        <taxon>Halobacteria</taxon>
        <taxon>Halobacteriales</taxon>
        <taxon>Natrialbaceae</taxon>
        <taxon>Natronorubrum</taxon>
    </lineage>
</organism>
<feature type="transmembrane region" description="Helical" evidence="1">
    <location>
        <begin position="86"/>
        <end position="102"/>
    </location>
</feature>
<keyword evidence="3" id="KW-1185">Reference proteome</keyword>
<dbReference type="EMBL" id="CP045488">
    <property type="protein sequence ID" value="QFU83494.1"/>
    <property type="molecule type" value="Genomic_DNA"/>
</dbReference>
<sequence>MDGGSALTRPPGVLAVVLLTVLYGLERLVASLSAPSFAFYMGIAGLAVAYLLWRRSLMGWIAAVVLYAVLLLNLTLGAAVFGFSHVPLVAVSLVVLAYLLVARTRFYASQSSTEPSTG</sequence>
<feature type="transmembrane region" description="Helical" evidence="1">
    <location>
        <begin position="60"/>
        <end position="80"/>
    </location>
</feature>